<evidence type="ECO:0000313" key="3">
    <source>
        <dbReference type="EMBL" id="KGE86805.1"/>
    </source>
</evidence>
<evidence type="ECO:0000256" key="1">
    <source>
        <dbReference type="SAM" id="SignalP"/>
    </source>
</evidence>
<gene>
    <name evidence="3" type="ORF">IX84_19180</name>
</gene>
<keyword evidence="1" id="KW-0732">Signal</keyword>
<evidence type="ECO:0000259" key="2">
    <source>
        <dbReference type="PROSITE" id="PS51465"/>
    </source>
</evidence>
<dbReference type="AlphaFoldDB" id="A0A098S3Z6"/>
<feature type="domain" description="Kazal-like" evidence="2">
    <location>
        <begin position="23"/>
        <end position="78"/>
    </location>
</feature>
<dbReference type="PROSITE" id="PS51465">
    <property type="entry name" value="KAZAL_2"/>
    <property type="match status" value="1"/>
</dbReference>
<proteinExistence type="predicted"/>
<dbReference type="Proteomes" id="UP000029736">
    <property type="component" value="Unassembled WGS sequence"/>
</dbReference>
<dbReference type="STRING" id="1524460.IX84_19180"/>
<dbReference type="InterPro" id="IPR002350">
    <property type="entry name" value="Kazal_dom"/>
</dbReference>
<dbReference type="RefSeq" id="WP_044224018.1">
    <property type="nucleotide sequence ID" value="NZ_JBKAGJ010000066.1"/>
</dbReference>
<dbReference type="Pfam" id="PF00050">
    <property type="entry name" value="Kazal_1"/>
    <property type="match status" value="1"/>
</dbReference>
<dbReference type="EMBL" id="JPOS01000054">
    <property type="protein sequence ID" value="KGE86805.1"/>
    <property type="molecule type" value="Genomic_DNA"/>
</dbReference>
<accession>A0A098S3Z6</accession>
<comment type="caution">
    <text evidence="3">The sequence shown here is derived from an EMBL/GenBank/DDBJ whole genome shotgun (WGS) entry which is preliminary data.</text>
</comment>
<dbReference type="OrthoDB" id="9800302at2"/>
<name>A0A098S3Z6_9BACT</name>
<sequence>MKYIFLIPAFALLLISATCNRNGAVTDDCVDSSKIDKAAACIEIYQPVCGCDGKTYSNSCYAENYGGVAYWEEGACEDRE</sequence>
<dbReference type="Gene3D" id="3.30.60.30">
    <property type="match status" value="1"/>
</dbReference>
<feature type="chain" id="PRO_5001939843" description="Kazal-like domain-containing protein" evidence="1">
    <location>
        <begin position="24"/>
        <end position="80"/>
    </location>
</feature>
<organism evidence="3 4">
    <name type="scientific">Phaeodactylibacter xiamenensis</name>
    <dbReference type="NCBI Taxonomy" id="1524460"/>
    <lineage>
        <taxon>Bacteria</taxon>
        <taxon>Pseudomonadati</taxon>
        <taxon>Bacteroidota</taxon>
        <taxon>Saprospiria</taxon>
        <taxon>Saprospirales</taxon>
        <taxon>Haliscomenobacteraceae</taxon>
        <taxon>Phaeodactylibacter</taxon>
    </lineage>
</organism>
<dbReference type="SUPFAM" id="SSF100895">
    <property type="entry name" value="Kazal-type serine protease inhibitors"/>
    <property type="match status" value="1"/>
</dbReference>
<feature type="signal peptide" evidence="1">
    <location>
        <begin position="1"/>
        <end position="23"/>
    </location>
</feature>
<protein>
    <recommendedName>
        <fullName evidence="2">Kazal-like domain-containing protein</fullName>
    </recommendedName>
</protein>
<reference evidence="3 4" key="1">
    <citation type="journal article" date="2014" name="Int. J. Syst. Evol. Microbiol.">
        <title>Phaeodactylibacter xiamenensis gen. nov., sp. nov., a member of the family Saprospiraceae isolated from the marine alga Phaeodactylum tricornutum.</title>
        <authorList>
            <person name="Chen Z.Jr."/>
            <person name="Lei X."/>
            <person name="Lai Q."/>
            <person name="Li Y."/>
            <person name="Zhang B."/>
            <person name="Zhang J."/>
            <person name="Zhang H."/>
            <person name="Yang L."/>
            <person name="Zheng W."/>
            <person name="Tian Y."/>
            <person name="Yu Z."/>
            <person name="Xu H.Jr."/>
            <person name="Zheng T."/>
        </authorList>
    </citation>
    <scope>NUCLEOTIDE SEQUENCE [LARGE SCALE GENOMIC DNA]</scope>
    <source>
        <strain evidence="3 4">KD52</strain>
    </source>
</reference>
<dbReference type="InterPro" id="IPR036058">
    <property type="entry name" value="Kazal_dom_sf"/>
</dbReference>
<evidence type="ECO:0000313" key="4">
    <source>
        <dbReference type="Proteomes" id="UP000029736"/>
    </source>
</evidence>
<keyword evidence="4" id="KW-1185">Reference proteome</keyword>